<feature type="chain" id="PRO_5045651660" evidence="1">
    <location>
        <begin position="22"/>
        <end position="265"/>
    </location>
</feature>
<keyword evidence="4" id="KW-1185">Reference proteome</keyword>
<dbReference type="EMBL" id="JBHLXH010000001">
    <property type="protein sequence ID" value="MFC0221756.1"/>
    <property type="molecule type" value="Genomic_DNA"/>
</dbReference>
<dbReference type="Proteomes" id="UP001589698">
    <property type="component" value="Unassembled WGS sequence"/>
</dbReference>
<keyword evidence="1" id="KW-0732">Signal</keyword>
<organism evidence="3 4">
    <name type="scientific">Nocardioides zeicaulis</name>
    <dbReference type="NCBI Taxonomy" id="1776857"/>
    <lineage>
        <taxon>Bacteria</taxon>
        <taxon>Bacillati</taxon>
        <taxon>Actinomycetota</taxon>
        <taxon>Actinomycetes</taxon>
        <taxon>Propionibacteriales</taxon>
        <taxon>Nocardioidaceae</taxon>
        <taxon>Nocardioides</taxon>
    </lineage>
</organism>
<name>A0ABV6DYF6_9ACTN</name>
<proteinExistence type="predicted"/>
<protein>
    <submittedName>
        <fullName evidence="3">NPCBM/NEW2 domain-containing protein</fullName>
    </submittedName>
</protein>
<dbReference type="RefSeq" id="WP_378517429.1">
    <property type="nucleotide sequence ID" value="NZ_CBCSDI010000025.1"/>
</dbReference>
<evidence type="ECO:0000256" key="1">
    <source>
        <dbReference type="SAM" id="SignalP"/>
    </source>
</evidence>
<dbReference type="Pfam" id="PF08305">
    <property type="entry name" value="NPCBM"/>
    <property type="match status" value="1"/>
</dbReference>
<evidence type="ECO:0000313" key="4">
    <source>
        <dbReference type="Proteomes" id="UP001589698"/>
    </source>
</evidence>
<reference evidence="3 4" key="1">
    <citation type="submission" date="2024-09" db="EMBL/GenBank/DDBJ databases">
        <authorList>
            <person name="Sun Q."/>
            <person name="Mori K."/>
        </authorList>
    </citation>
    <scope>NUCLEOTIDE SEQUENCE [LARGE SCALE GENOMIC DNA]</scope>
    <source>
        <strain evidence="3 4">CCM 8654</strain>
    </source>
</reference>
<sequence length="265" mass="27386">MNRTLTWAATAALALSPLAFTATSTAAPAAHAKAKATAYSVTAKASTDTAIAKETTVKVKGRVTPKAAGQKVVLQQRVGTKKKWTATGEAKVKNNGTYKLTDKPSTPGSREYRVLKPASNGFAKGLSKPVQVEVYRWEKLANRQAVATNVGIAGVNIGAEYYGSSLATTTAGTPSSIEYTLGRKCTSMRATYALTDESVTGAIGTVKVSGDGTTLVDHALAVGTIVADETTDLTGVFRLKIDATTSAAPTAATVAVGTPEVLCTR</sequence>
<feature type="domain" description="Glycosyl hydrolase family 98 putative carbohydrate-binding module" evidence="2">
    <location>
        <begin position="173"/>
        <end position="245"/>
    </location>
</feature>
<dbReference type="InterPro" id="IPR013222">
    <property type="entry name" value="Glyco_hyd_98_carb-bd"/>
</dbReference>
<accession>A0ABV6DYF6</accession>
<feature type="signal peptide" evidence="1">
    <location>
        <begin position="1"/>
        <end position="21"/>
    </location>
</feature>
<evidence type="ECO:0000313" key="3">
    <source>
        <dbReference type="EMBL" id="MFC0221756.1"/>
    </source>
</evidence>
<gene>
    <name evidence="3" type="ORF">ACFFJG_04635</name>
</gene>
<evidence type="ECO:0000259" key="2">
    <source>
        <dbReference type="Pfam" id="PF08305"/>
    </source>
</evidence>
<comment type="caution">
    <text evidence="3">The sequence shown here is derived from an EMBL/GenBank/DDBJ whole genome shotgun (WGS) entry which is preliminary data.</text>
</comment>